<feature type="compositionally biased region" description="Low complexity" evidence="6">
    <location>
        <begin position="208"/>
        <end position="220"/>
    </location>
</feature>
<feature type="DNA-binding region" description="Homeobox" evidence="4">
    <location>
        <begin position="134"/>
        <end position="193"/>
    </location>
</feature>
<accession>A0A316U6Q5</accession>
<feature type="compositionally biased region" description="Polar residues" evidence="6">
    <location>
        <begin position="125"/>
        <end position="134"/>
    </location>
</feature>
<name>A0A316U6Q5_9BASI</name>
<gene>
    <name evidence="8" type="ORF">BCV69DRAFT_314529</name>
</gene>
<organism evidence="8 9">
    <name type="scientific">Pseudomicrostroma glucosiphilum</name>
    <dbReference type="NCBI Taxonomy" id="1684307"/>
    <lineage>
        <taxon>Eukaryota</taxon>
        <taxon>Fungi</taxon>
        <taxon>Dikarya</taxon>
        <taxon>Basidiomycota</taxon>
        <taxon>Ustilaginomycotina</taxon>
        <taxon>Exobasidiomycetes</taxon>
        <taxon>Microstromatales</taxon>
        <taxon>Microstromatales incertae sedis</taxon>
        <taxon>Pseudomicrostroma</taxon>
    </lineage>
</organism>
<evidence type="ECO:0000256" key="2">
    <source>
        <dbReference type="ARBA" id="ARBA00023155"/>
    </source>
</evidence>
<evidence type="ECO:0000256" key="4">
    <source>
        <dbReference type="PROSITE-ProRule" id="PRU00108"/>
    </source>
</evidence>
<dbReference type="GO" id="GO:0005634">
    <property type="term" value="C:nucleus"/>
    <property type="evidence" value="ECO:0007669"/>
    <property type="project" value="UniProtKB-SubCell"/>
</dbReference>
<dbReference type="OrthoDB" id="6159439at2759"/>
<proteinExistence type="predicted"/>
<dbReference type="GO" id="GO:1990837">
    <property type="term" value="F:sequence-specific double-stranded DNA binding"/>
    <property type="evidence" value="ECO:0007669"/>
    <property type="project" value="TreeGrafter"/>
</dbReference>
<comment type="subcellular location">
    <subcellularLocation>
        <location evidence="4 5">Nucleus</location>
    </subcellularLocation>
</comment>
<reference evidence="8 9" key="1">
    <citation type="journal article" date="2018" name="Mol. Biol. Evol.">
        <title>Broad Genomic Sampling Reveals a Smut Pathogenic Ancestry of the Fungal Clade Ustilaginomycotina.</title>
        <authorList>
            <person name="Kijpornyongpan T."/>
            <person name="Mondo S.J."/>
            <person name="Barry K."/>
            <person name="Sandor L."/>
            <person name="Lee J."/>
            <person name="Lipzen A."/>
            <person name="Pangilinan J."/>
            <person name="LaButti K."/>
            <person name="Hainaut M."/>
            <person name="Henrissat B."/>
            <person name="Grigoriev I.V."/>
            <person name="Spatafora J.W."/>
            <person name="Aime M.C."/>
        </authorList>
    </citation>
    <scope>NUCLEOTIDE SEQUENCE [LARGE SCALE GENOMIC DNA]</scope>
    <source>
        <strain evidence="8 9">MCA 4718</strain>
    </source>
</reference>
<evidence type="ECO:0000313" key="8">
    <source>
        <dbReference type="EMBL" id="PWN18645.1"/>
    </source>
</evidence>
<keyword evidence="9" id="KW-1185">Reference proteome</keyword>
<evidence type="ECO:0000259" key="7">
    <source>
        <dbReference type="PROSITE" id="PS50071"/>
    </source>
</evidence>
<dbReference type="InterPro" id="IPR001356">
    <property type="entry name" value="HD"/>
</dbReference>
<dbReference type="SUPFAM" id="SSF46689">
    <property type="entry name" value="Homeodomain-like"/>
    <property type="match status" value="1"/>
</dbReference>
<dbReference type="InterPro" id="IPR017970">
    <property type="entry name" value="Homeobox_CS"/>
</dbReference>
<evidence type="ECO:0000256" key="1">
    <source>
        <dbReference type="ARBA" id="ARBA00023125"/>
    </source>
</evidence>
<dbReference type="InterPro" id="IPR052631">
    <property type="entry name" value="Paired_homeobox_Bicoid"/>
</dbReference>
<dbReference type="InterPro" id="IPR009057">
    <property type="entry name" value="Homeodomain-like_sf"/>
</dbReference>
<evidence type="ECO:0000256" key="6">
    <source>
        <dbReference type="SAM" id="MobiDB-lite"/>
    </source>
</evidence>
<feature type="compositionally biased region" description="Polar residues" evidence="6">
    <location>
        <begin position="33"/>
        <end position="42"/>
    </location>
</feature>
<dbReference type="GO" id="GO:0000981">
    <property type="term" value="F:DNA-binding transcription factor activity, RNA polymerase II-specific"/>
    <property type="evidence" value="ECO:0007669"/>
    <property type="project" value="InterPro"/>
</dbReference>
<evidence type="ECO:0000256" key="3">
    <source>
        <dbReference type="ARBA" id="ARBA00023242"/>
    </source>
</evidence>
<dbReference type="STRING" id="1684307.A0A316U6Q5"/>
<dbReference type="PANTHER" id="PTHR46255:SF3">
    <property type="entry name" value="HOMEOBOX DOMAIN-CONTAINING PROTEIN"/>
    <property type="match status" value="1"/>
</dbReference>
<dbReference type="Pfam" id="PF00046">
    <property type="entry name" value="Homeodomain"/>
    <property type="match status" value="1"/>
</dbReference>
<feature type="compositionally biased region" description="Basic and acidic residues" evidence="6">
    <location>
        <begin position="192"/>
        <end position="207"/>
    </location>
</feature>
<feature type="compositionally biased region" description="Polar residues" evidence="6">
    <location>
        <begin position="621"/>
        <end position="631"/>
    </location>
</feature>
<feature type="compositionally biased region" description="Low complexity" evidence="6">
    <location>
        <begin position="228"/>
        <end position="244"/>
    </location>
</feature>
<keyword evidence="2 4" id="KW-0371">Homeobox</keyword>
<evidence type="ECO:0000313" key="9">
    <source>
        <dbReference type="Proteomes" id="UP000245942"/>
    </source>
</evidence>
<feature type="domain" description="Homeobox" evidence="7">
    <location>
        <begin position="132"/>
        <end position="192"/>
    </location>
</feature>
<feature type="region of interest" description="Disordered" evidence="6">
    <location>
        <begin position="121"/>
        <end position="142"/>
    </location>
</feature>
<feature type="compositionally biased region" description="Low complexity" evidence="6">
    <location>
        <begin position="606"/>
        <end position="620"/>
    </location>
</feature>
<keyword evidence="3 4" id="KW-0539">Nucleus</keyword>
<dbReference type="AlphaFoldDB" id="A0A316U6Q5"/>
<sequence>MYALPLPLSYGPMESQPLPISGATSLEAHPSRQLHTSNTPFTQAQGCMAVSPLSGSELRSSPSTLGFLDMLEESDLEGGASFSYTGESAGTLPDIAGLQVSNSVSSDYPQAQQQQHNVQAYLEPSSEQPSQSHRPSGRHKCSTAQLAQLSSFFQYTRNPTGKMRAELAQRLGMPERSVRIWFQNKRAKLRAKEAGAEEGLREQHYHQQQEQGQAQAQAQGYGQGYGQGCSNSTTAASSPTSTRTGLSTPYTPSVMLATGTASERVVPARKVRRRKTVGAEGGRESITFLPSYSVTIGTWRRVQPLVCFFSRNARTLTWALKSDSVGFKLELPWGSIEEMSFRGPLAPAEAERAEGVCEPLGVLCVQLTRPPIFSMEVFRSAGKPAESGVHGGGARWRQCEDFTEGKQATSTFMHVLSGPFLQLRETVLALKCCHPDLDEKTHLLDEVSSSVSVAHAQHYRSVDAVPLYSTFNGLGTGGLPQASPLYTQQRPAELPTTSTDYAFYNSSLSAGFAPSHDFSTSSLSASASVEISPKSLHFPARSSASSAYGNGNVIGLGIDLSPVKEGGSMPERRQIAPPYGVAQGRSLQLQSQSQQASQPHWLALAQNQQQQQQQQQQQWQSSPASFTGGQTQAHAQAQAQAQPLINSAKTYVQLFESLPTEMQARQR</sequence>
<feature type="region of interest" description="Disordered" evidence="6">
    <location>
        <begin position="192"/>
        <end position="253"/>
    </location>
</feature>
<dbReference type="SMART" id="SM00389">
    <property type="entry name" value="HOX"/>
    <property type="match status" value="1"/>
</dbReference>
<keyword evidence="1 4" id="KW-0238">DNA-binding</keyword>
<dbReference type="Proteomes" id="UP000245942">
    <property type="component" value="Unassembled WGS sequence"/>
</dbReference>
<dbReference type="PROSITE" id="PS50071">
    <property type="entry name" value="HOMEOBOX_2"/>
    <property type="match status" value="1"/>
</dbReference>
<feature type="region of interest" description="Disordered" evidence="6">
    <location>
        <begin position="21"/>
        <end position="42"/>
    </location>
</feature>
<evidence type="ECO:0000256" key="5">
    <source>
        <dbReference type="RuleBase" id="RU000682"/>
    </source>
</evidence>
<dbReference type="EMBL" id="KZ819335">
    <property type="protein sequence ID" value="PWN18645.1"/>
    <property type="molecule type" value="Genomic_DNA"/>
</dbReference>
<dbReference type="RefSeq" id="XP_025345805.1">
    <property type="nucleotide sequence ID" value="XM_025495124.1"/>
</dbReference>
<protein>
    <recommendedName>
        <fullName evidence="7">Homeobox domain-containing protein</fullName>
    </recommendedName>
</protein>
<dbReference type="PANTHER" id="PTHR46255">
    <property type="entry name" value="SHORT STATURE HOMEOBOX"/>
    <property type="match status" value="1"/>
</dbReference>
<dbReference type="Gene3D" id="1.10.10.60">
    <property type="entry name" value="Homeodomain-like"/>
    <property type="match status" value="1"/>
</dbReference>
<dbReference type="PROSITE" id="PS00027">
    <property type="entry name" value="HOMEOBOX_1"/>
    <property type="match status" value="1"/>
</dbReference>
<dbReference type="InterPro" id="IPR000047">
    <property type="entry name" value="HTH_motif"/>
</dbReference>
<feature type="region of interest" description="Disordered" evidence="6">
    <location>
        <begin position="603"/>
        <end position="640"/>
    </location>
</feature>
<dbReference type="PRINTS" id="PR00031">
    <property type="entry name" value="HTHREPRESSR"/>
</dbReference>
<dbReference type="GeneID" id="37016858"/>
<dbReference type="CDD" id="cd00086">
    <property type="entry name" value="homeodomain"/>
    <property type="match status" value="1"/>
</dbReference>